<evidence type="ECO:0000259" key="1">
    <source>
        <dbReference type="Pfam" id="PF01522"/>
    </source>
</evidence>
<reference evidence="2 3" key="1">
    <citation type="submission" date="2022-08" db="EMBL/GenBank/DDBJ databases">
        <title>Reclassification of Massilia species as members of the genera Telluria, Duganella, Pseudoduganella, Mokoshia gen. nov. and Zemynaea gen. nov. using orthogonal and non-orthogonal genome-based approaches.</title>
        <authorList>
            <person name="Bowman J.P."/>
        </authorList>
    </citation>
    <scope>NUCLEOTIDE SEQUENCE [LARGE SCALE GENOMIC DNA]</scope>
    <source>
        <strain evidence="2 3">LMG 28164</strain>
    </source>
</reference>
<dbReference type="InterPro" id="IPR011330">
    <property type="entry name" value="Glyco_hydro/deAcase_b/a-brl"/>
</dbReference>
<gene>
    <name evidence="2" type="ORF">NX782_16210</name>
</gene>
<name>A0ABT2A951_9BURK</name>
<dbReference type="RefSeq" id="WP_258846514.1">
    <property type="nucleotide sequence ID" value="NZ_JANUGX010000019.1"/>
</dbReference>
<dbReference type="InterPro" id="IPR002509">
    <property type="entry name" value="NODB_dom"/>
</dbReference>
<dbReference type="EMBL" id="JANUGX010000019">
    <property type="protein sequence ID" value="MCS0590738.1"/>
    <property type="molecule type" value="Genomic_DNA"/>
</dbReference>
<comment type="caution">
    <text evidence="2">The sequence shown here is derived from an EMBL/GenBank/DDBJ whole genome shotgun (WGS) entry which is preliminary data.</text>
</comment>
<keyword evidence="3" id="KW-1185">Reference proteome</keyword>
<evidence type="ECO:0000313" key="2">
    <source>
        <dbReference type="EMBL" id="MCS0590738.1"/>
    </source>
</evidence>
<dbReference type="Pfam" id="PF01522">
    <property type="entry name" value="Polysacc_deac_1"/>
    <property type="match status" value="1"/>
</dbReference>
<proteinExistence type="predicted"/>
<organism evidence="2 3">
    <name type="scientific">Massilia norwichensis</name>
    <dbReference type="NCBI Taxonomy" id="1442366"/>
    <lineage>
        <taxon>Bacteria</taxon>
        <taxon>Pseudomonadati</taxon>
        <taxon>Pseudomonadota</taxon>
        <taxon>Betaproteobacteria</taxon>
        <taxon>Burkholderiales</taxon>
        <taxon>Oxalobacteraceae</taxon>
        <taxon>Telluria group</taxon>
        <taxon>Massilia</taxon>
    </lineage>
</organism>
<accession>A0ABT2A951</accession>
<sequence>MMRTRVSITIDTEFSIGGAFADASRSPVAEQNVWCNIKGRSEGLGFMLDTFRRHQVQATFFVETVQRFYFKDDPMCAIARQIHAEGHEVQLHSHPCWTMFAHEDWRERVRHTRMPDNFHGRDFDDTVSLLQQGIDTFSEWGLPAPRAFRSGNLQHDENLFRALAKVGIPYSSNIAVPVFHTGSPDYALYSGTHERHGVLECPVLSYSDWKVGPRKHMKALTIAGTSFAETRILLDKAQAAGIPLVVILTHPFEYVQKADPGYSRARRHALTQQRLVQLCAYLQDNKDRFDACGMVRAADDPACRDERNLLLSSPVWHSVPRMGMQVAYDRYGRWALANTKPLTS</sequence>
<feature type="domain" description="NodB homology" evidence="1">
    <location>
        <begin position="47"/>
        <end position="170"/>
    </location>
</feature>
<evidence type="ECO:0000313" key="3">
    <source>
        <dbReference type="Proteomes" id="UP001205560"/>
    </source>
</evidence>
<dbReference type="Gene3D" id="3.20.20.370">
    <property type="entry name" value="Glycoside hydrolase/deacetylase"/>
    <property type="match status" value="1"/>
</dbReference>
<protein>
    <submittedName>
        <fullName evidence="2">Polysaccharide deacetylase family protein</fullName>
    </submittedName>
</protein>
<dbReference type="Proteomes" id="UP001205560">
    <property type="component" value="Unassembled WGS sequence"/>
</dbReference>
<dbReference type="SUPFAM" id="SSF88713">
    <property type="entry name" value="Glycoside hydrolase/deacetylase"/>
    <property type="match status" value="1"/>
</dbReference>